<name>A0AAW8VS19_9BACE</name>
<protein>
    <submittedName>
        <fullName evidence="2">Glycosyltransferase</fullName>
        <ecNumber evidence="2">2.4.-.-</ecNumber>
    </submittedName>
</protein>
<dbReference type="Gene3D" id="3.40.50.2000">
    <property type="entry name" value="Glycogen Phosphorylase B"/>
    <property type="match status" value="2"/>
</dbReference>
<evidence type="ECO:0000259" key="1">
    <source>
        <dbReference type="Pfam" id="PF00534"/>
    </source>
</evidence>
<dbReference type="AlphaFoldDB" id="A0AAW8VS19"/>
<dbReference type="CDD" id="cd03811">
    <property type="entry name" value="GT4_GT28_WabH-like"/>
    <property type="match status" value="1"/>
</dbReference>
<dbReference type="InterPro" id="IPR001296">
    <property type="entry name" value="Glyco_trans_1"/>
</dbReference>
<accession>A0AAW8VS19</accession>
<feature type="domain" description="Glycosyl transferase family 1" evidence="1">
    <location>
        <begin position="204"/>
        <end position="350"/>
    </location>
</feature>
<dbReference type="Pfam" id="PF00534">
    <property type="entry name" value="Glycos_transf_1"/>
    <property type="match status" value="1"/>
</dbReference>
<dbReference type="Proteomes" id="UP001266995">
    <property type="component" value="Unassembled WGS sequence"/>
</dbReference>
<dbReference type="EMBL" id="JAVSNH010000002">
    <property type="protein sequence ID" value="MDT4514785.1"/>
    <property type="molecule type" value="Genomic_DNA"/>
</dbReference>
<evidence type="ECO:0000313" key="3">
    <source>
        <dbReference type="Proteomes" id="UP001266995"/>
    </source>
</evidence>
<organism evidence="2 3">
    <name type="scientific">Bacteroides cellulosilyticus</name>
    <dbReference type="NCBI Taxonomy" id="246787"/>
    <lineage>
        <taxon>Bacteria</taxon>
        <taxon>Pseudomonadati</taxon>
        <taxon>Bacteroidota</taxon>
        <taxon>Bacteroidia</taxon>
        <taxon>Bacteroidales</taxon>
        <taxon>Bacteroidaceae</taxon>
        <taxon>Bacteroides</taxon>
    </lineage>
</organism>
<gene>
    <name evidence="2" type="ORF">RO785_27845</name>
</gene>
<dbReference type="PANTHER" id="PTHR12526">
    <property type="entry name" value="GLYCOSYLTRANSFERASE"/>
    <property type="match status" value="1"/>
</dbReference>
<reference evidence="2" key="1">
    <citation type="submission" date="2023-08" db="EMBL/GenBank/DDBJ databases">
        <title>Reintroducing virulent viruses to syntetic microbiomes.</title>
        <authorList>
            <person name="Wilde J."/>
            <person name="Boyes R."/>
            <person name="Robinson A.V."/>
            <person name="Daisley B.A."/>
            <person name="Allen-Vercoe E."/>
        </authorList>
    </citation>
    <scope>NUCLEOTIDE SEQUENCE</scope>
    <source>
        <strain evidence="2">225I_12FAA</strain>
    </source>
</reference>
<sequence>MKKILFLMPDLEGGGAERALINLLREFDYTKYKVTLCLMYHRGVYLDAIPAQVHTIYLFKNERSFFFRKAWKRYIKYNKLWPLSFFIKCRLKKHYDVIISYLEGSAAFWHNIIIDRGKRNISWIHVDMLKYHSSHNAYRNHEEDEKRCYQKMDQLVFVSQIAMENFSKLYDIDVPKCCLYNVISKSDIYKKASVGGIITKSVFTITAIGSLLEVKGFDRLIRVAEMLKKDGISFCIQIIGRGEKEAELKRLVHELNVENEVHFLGFQANPYPYLKESDIFISTSISEGFSLVICEALVLGIPIVATNTAGALELLEGGEYGVITEQNDLSIYVALKKYITDETLRTEYHKKSLLRANIFEVQSVMSRFYEVIQ</sequence>
<dbReference type="RefSeq" id="WP_195510934.1">
    <property type="nucleotide sequence ID" value="NZ_JADMQL010000006.1"/>
</dbReference>
<proteinExistence type="predicted"/>
<dbReference type="PANTHER" id="PTHR12526:SF630">
    <property type="entry name" value="GLYCOSYLTRANSFERASE"/>
    <property type="match status" value="1"/>
</dbReference>
<comment type="caution">
    <text evidence="2">The sequence shown here is derived from an EMBL/GenBank/DDBJ whole genome shotgun (WGS) entry which is preliminary data.</text>
</comment>
<dbReference type="SUPFAM" id="SSF53756">
    <property type="entry name" value="UDP-Glycosyltransferase/glycogen phosphorylase"/>
    <property type="match status" value="1"/>
</dbReference>
<evidence type="ECO:0000313" key="2">
    <source>
        <dbReference type="EMBL" id="MDT4514785.1"/>
    </source>
</evidence>
<keyword evidence="2" id="KW-0808">Transferase</keyword>
<keyword evidence="2" id="KW-0328">Glycosyltransferase</keyword>
<dbReference type="GO" id="GO:0016757">
    <property type="term" value="F:glycosyltransferase activity"/>
    <property type="evidence" value="ECO:0007669"/>
    <property type="project" value="UniProtKB-KW"/>
</dbReference>
<dbReference type="EC" id="2.4.-.-" evidence="2"/>